<dbReference type="Gene3D" id="1.25.40.390">
    <property type="match status" value="1"/>
</dbReference>
<dbReference type="SUPFAM" id="SSF48452">
    <property type="entry name" value="TPR-like"/>
    <property type="match status" value="1"/>
</dbReference>
<dbReference type="InterPro" id="IPR011990">
    <property type="entry name" value="TPR-like_helical_dom_sf"/>
</dbReference>
<comment type="caution">
    <text evidence="9">The sequence shown here is derived from an EMBL/GenBank/DDBJ whole genome shotgun (WGS) entry which is preliminary data.</text>
</comment>
<keyword evidence="4" id="KW-0472">Membrane</keyword>
<dbReference type="Pfam" id="PF14322">
    <property type="entry name" value="SusD-like_3"/>
    <property type="match status" value="1"/>
</dbReference>
<dbReference type="OrthoDB" id="5694214at2"/>
<evidence type="ECO:0000313" key="10">
    <source>
        <dbReference type="Proteomes" id="UP000278609"/>
    </source>
</evidence>
<evidence type="ECO:0000256" key="3">
    <source>
        <dbReference type="ARBA" id="ARBA00022729"/>
    </source>
</evidence>
<evidence type="ECO:0000256" key="4">
    <source>
        <dbReference type="ARBA" id="ARBA00023136"/>
    </source>
</evidence>
<gene>
    <name evidence="9" type="ORF">EII40_02100</name>
</gene>
<evidence type="ECO:0000259" key="7">
    <source>
        <dbReference type="Pfam" id="PF07980"/>
    </source>
</evidence>
<evidence type="ECO:0000256" key="6">
    <source>
        <dbReference type="SAM" id="SignalP"/>
    </source>
</evidence>
<feature type="domain" description="RagB/SusD" evidence="7">
    <location>
        <begin position="304"/>
        <end position="543"/>
    </location>
</feature>
<organism evidence="9 10">
    <name type="scientific">Tannerella forsythia</name>
    <name type="common">Bacteroides forsythus</name>
    <dbReference type="NCBI Taxonomy" id="28112"/>
    <lineage>
        <taxon>Bacteria</taxon>
        <taxon>Pseudomonadati</taxon>
        <taxon>Bacteroidota</taxon>
        <taxon>Bacteroidia</taxon>
        <taxon>Bacteroidales</taxon>
        <taxon>Tannerellaceae</taxon>
        <taxon>Tannerella</taxon>
    </lineage>
</organism>
<comment type="subcellular location">
    <subcellularLocation>
        <location evidence="1">Cell outer membrane</location>
    </subcellularLocation>
</comment>
<reference evidence="9 10" key="1">
    <citation type="submission" date="2018-11" db="EMBL/GenBank/DDBJ databases">
        <title>Genomes From Bacteria Associated with the Canine Oral Cavity: a Test Case for Automated Genome-Based Taxonomic Assignment.</title>
        <authorList>
            <person name="Coil D.A."/>
            <person name="Jospin G."/>
            <person name="Darling A.E."/>
            <person name="Wallis C."/>
            <person name="Davis I.J."/>
            <person name="Harris S."/>
            <person name="Eisen J.A."/>
            <person name="Holcombe L.J."/>
            <person name="O'Flynn C."/>
        </authorList>
    </citation>
    <scope>NUCLEOTIDE SEQUENCE [LARGE SCALE GENOMIC DNA]</scope>
    <source>
        <strain evidence="9 10">OH2617_COT-023</strain>
    </source>
</reference>
<feature type="domain" description="SusD-like N-terminal" evidence="8">
    <location>
        <begin position="98"/>
        <end position="234"/>
    </location>
</feature>
<dbReference type="PROSITE" id="PS51257">
    <property type="entry name" value="PROKAR_LIPOPROTEIN"/>
    <property type="match status" value="1"/>
</dbReference>
<evidence type="ECO:0000256" key="1">
    <source>
        <dbReference type="ARBA" id="ARBA00004442"/>
    </source>
</evidence>
<proteinExistence type="inferred from homology"/>
<sequence>MNCKYITWFLFSAGMLLLTACADFLQEQPKDRLPDTGTFNDMQELYLNGVASLYNYMGGYSDSQGLQGTGRGVYDLNTFTTDEAMMPTRGGDWFDGGFWQGLYLHKWGTDNDAIRATWEYLYKVVGLANLSLAKMDAFQQAHPDADLAAYRAEVRALRALFYYHLMDLFGRVPLVLSPAPSTKEIVQQPRSKNYSFIVDELLSALPLLPEARSNRHGSYYGRITRPVVFFLLAKLALNAEIYSDDDWTDKTRPDGKAIYFNWGGKQLNAWEATIAWCDSLTAMGYTLSDNYAENFAVFNENSSENIFVIPMNKHLYTNQMIYLFRSRHYNHAAAYGLGGENGSCATLETLHTFGYGTAEADPRFDYCFYADTVYDLIGRPVRLDNDDTLIYYPDKVALDVTDTPYEKNAGARMKKYAVDKTATKDGKLMENDIVLFRYADVLLMKSEALVRNGQNGDTELNQVRERVKAPHRTATLQHILDERLLELVWEGWRRQDLVRFGLFTRAYSDRPPLEKEADGYTTVFPIPEKIRSLNKNLLQNPGY</sequence>
<dbReference type="GO" id="GO:0009279">
    <property type="term" value="C:cell outer membrane"/>
    <property type="evidence" value="ECO:0007669"/>
    <property type="project" value="UniProtKB-SubCell"/>
</dbReference>
<feature type="chain" id="PRO_5018139120" evidence="6">
    <location>
        <begin position="23"/>
        <end position="543"/>
    </location>
</feature>
<accession>A0A3P1XW33</accession>
<name>A0A3P1XW33_TANFO</name>
<evidence type="ECO:0000259" key="8">
    <source>
        <dbReference type="Pfam" id="PF14322"/>
    </source>
</evidence>
<comment type="similarity">
    <text evidence="2">Belongs to the SusD family.</text>
</comment>
<keyword evidence="5" id="KW-0998">Cell outer membrane</keyword>
<dbReference type="Pfam" id="PF07980">
    <property type="entry name" value="SusD_RagB"/>
    <property type="match status" value="1"/>
</dbReference>
<feature type="signal peptide" evidence="6">
    <location>
        <begin position="1"/>
        <end position="22"/>
    </location>
</feature>
<dbReference type="EMBL" id="RQYS01000006">
    <property type="protein sequence ID" value="RRD62731.1"/>
    <property type="molecule type" value="Genomic_DNA"/>
</dbReference>
<dbReference type="InterPro" id="IPR033985">
    <property type="entry name" value="SusD-like_N"/>
</dbReference>
<keyword evidence="3 6" id="KW-0732">Signal</keyword>
<dbReference type="InterPro" id="IPR012944">
    <property type="entry name" value="SusD_RagB_dom"/>
</dbReference>
<evidence type="ECO:0000256" key="5">
    <source>
        <dbReference type="ARBA" id="ARBA00023237"/>
    </source>
</evidence>
<dbReference type="AlphaFoldDB" id="A0A3P1XW33"/>
<dbReference type="Proteomes" id="UP000278609">
    <property type="component" value="Unassembled WGS sequence"/>
</dbReference>
<evidence type="ECO:0000313" key="9">
    <source>
        <dbReference type="EMBL" id="RRD62731.1"/>
    </source>
</evidence>
<dbReference type="RefSeq" id="WP_124750624.1">
    <property type="nucleotide sequence ID" value="NZ_RQYS01000006.1"/>
</dbReference>
<evidence type="ECO:0000256" key="2">
    <source>
        <dbReference type="ARBA" id="ARBA00006275"/>
    </source>
</evidence>
<protein>
    <submittedName>
        <fullName evidence="9">RagB/SusD family nutrient uptake outer membrane protein</fullName>
    </submittedName>
</protein>